<dbReference type="SMART" id="SM00744">
    <property type="entry name" value="RINGv"/>
    <property type="match status" value="1"/>
</dbReference>
<dbReference type="AlphaFoldDB" id="A0A2K6FEW7"/>
<evidence type="ECO:0000256" key="5">
    <source>
        <dbReference type="ARBA" id="ARBA00022723"/>
    </source>
</evidence>
<feature type="compositionally biased region" description="Basic and acidic residues" evidence="9">
    <location>
        <begin position="375"/>
        <end position="395"/>
    </location>
</feature>
<dbReference type="EC" id="2.3.2.27" evidence="3"/>
<accession>A0A2K6FEW7</accession>
<dbReference type="GO" id="GO:0061630">
    <property type="term" value="F:ubiquitin protein ligase activity"/>
    <property type="evidence" value="ECO:0007669"/>
    <property type="project" value="UniProtKB-EC"/>
</dbReference>
<dbReference type="PANTHER" id="PTHR14471">
    <property type="entry name" value="MARCH7/10 E3 UBIQUITIN PROTEIN LIGASE FAMILY MEMBER"/>
    <property type="match status" value="1"/>
</dbReference>
<reference evidence="11" key="2">
    <citation type="submission" date="2025-09" db="UniProtKB">
        <authorList>
            <consortium name="Ensembl"/>
        </authorList>
    </citation>
    <scope>IDENTIFICATION</scope>
</reference>
<keyword evidence="4" id="KW-0808">Transferase</keyword>
<evidence type="ECO:0000256" key="8">
    <source>
        <dbReference type="ARBA" id="ARBA00022833"/>
    </source>
</evidence>
<protein>
    <recommendedName>
        <fullName evidence="3">RING-type E3 ubiquitin transferase</fullName>
        <ecNumber evidence="3">2.3.2.27</ecNumber>
    </recommendedName>
</protein>
<evidence type="ECO:0000256" key="9">
    <source>
        <dbReference type="SAM" id="MobiDB-lite"/>
    </source>
</evidence>
<dbReference type="OMA" id="HDYERDW"/>
<name>A0A2K6FEW7_PROCO</name>
<feature type="compositionally biased region" description="Basic and acidic residues" evidence="9">
    <location>
        <begin position="447"/>
        <end position="458"/>
    </location>
</feature>
<dbReference type="InterPro" id="IPR013083">
    <property type="entry name" value="Znf_RING/FYVE/PHD"/>
</dbReference>
<feature type="compositionally biased region" description="Basic and acidic residues" evidence="9">
    <location>
        <begin position="34"/>
        <end position="49"/>
    </location>
</feature>
<dbReference type="GeneTree" id="ENSGT00530000063836"/>
<comment type="pathway">
    <text evidence="2">Protein modification; protein ubiquitination.</text>
</comment>
<dbReference type="PANTHER" id="PTHR14471:SF5">
    <property type="entry name" value="E3 UBIQUITIN-PROTEIN LIGASE MARCHF10-RELATED"/>
    <property type="match status" value="1"/>
</dbReference>
<evidence type="ECO:0000259" key="10">
    <source>
        <dbReference type="PROSITE" id="PS51292"/>
    </source>
</evidence>
<dbReference type="InterPro" id="IPR052297">
    <property type="entry name" value="RING-CH-type_E3_ubiq-ligase"/>
</dbReference>
<feature type="compositionally biased region" description="Low complexity" evidence="9">
    <location>
        <begin position="204"/>
        <end position="216"/>
    </location>
</feature>
<organism evidence="11 12">
    <name type="scientific">Propithecus coquereli</name>
    <name type="common">Coquerel's sifaka</name>
    <name type="synonym">Propithecus verreauxi coquereli</name>
    <dbReference type="NCBI Taxonomy" id="379532"/>
    <lineage>
        <taxon>Eukaryota</taxon>
        <taxon>Metazoa</taxon>
        <taxon>Chordata</taxon>
        <taxon>Craniata</taxon>
        <taxon>Vertebrata</taxon>
        <taxon>Euteleostomi</taxon>
        <taxon>Mammalia</taxon>
        <taxon>Eutheria</taxon>
        <taxon>Euarchontoglires</taxon>
        <taxon>Primates</taxon>
        <taxon>Strepsirrhini</taxon>
        <taxon>Lemuriformes</taxon>
        <taxon>Indriidae</taxon>
        <taxon>Propithecus</taxon>
    </lineage>
</organism>
<evidence type="ECO:0000256" key="4">
    <source>
        <dbReference type="ARBA" id="ARBA00022679"/>
    </source>
</evidence>
<dbReference type="InterPro" id="IPR011016">
    <property type="entry name" value="Znf_RING-CH"/>
</dbReference>
<keyword evidence="8" id="KW-0862">Zinc</keyword>
<comment type="catalytic activity">
    <reaction evidence="1">
        <text>S-ubiquitinyl-[E2 ubiquitin-conjugating enzyme]-L-cysteine + [acceptor protein]-L-lysine = [E2 ubiquitin-conjugating enzyme]-L-cysteine + N(6)-ubiquitinyl-[acceptor protein]-L-lysine.</text>
        <dbReference type="EC" id="2.3.2.27"/>
    </reaction>
</comment>
<feature type="region of interest" description="Disordered" evidence="9">
    <location>
        <begin position="370"/>
        <end position="475"/>
    </location>
</feature>
<evidence type="ECO:0000256" key="1">
    <source>
        <dbReference type="ARBA" id="ARBA00000900"/>
    </source>
</evidence>
<sequence>MLHEARDRQKFVSDVQYLRDMQHKVDSEYQACLRRQESRKDPNEKKRDQFWGPETSFERTRFSSGSSSKQSSSEEDPLTEPRSSTKVSPVKCDSRLPAIDQTSVKQKHKSTMTPRKTEKAGPSKPSPGESLSRLGGVKLGTDLAGAAGWCRLVGKALWEEGSLPGKASQAPKILSKKRRPKLGRLTVSPEMHNPRGSGDKSRQKLQLQLPAKALAPRGTDLVAQQEGPMWAGDTKLKRPPQDRRNLVPSSQLMTTENPPERAKKGDPSALSQSETHSALSQAFRRTNSPQVLSKSLGPPLTSTSMGGPRRAPFRFRDEDFYPILSLNTGRENADTEEETHGEEELLLVGMHPHHSPSNHIRRRFWGTSATQAKNKTVEENSEKNRRANSLRRSEPNRGSLRIGDTMEPVTKPPSVGQRLFQDPGLLHGESAEENDSGGGENTTFHSWDTKSEPRRDDGLNAENISSDCISMEDRPGAHDYERDWQDYLNSSRNSLDYSCALPVTRTCFPFRLLEEDSEEEGDLCRICQIARGSPSNPLLEPCGCVGSLQFVHQECLKKWLEVKITSGADLGAVKTCEMCKQGLLVDLDDFNVTEFYQKHQQSWAQNELMNSGLYLVLLLHLYEQGFAELMRVNYSRVVRERLSRNCPQPRPEENESRFGGQPCHLEGVC</sequence>
<dbReference type="GO" id="GO:0008270">
    <property type="term" value="F:zinc ion binding"/>
    <property type="evidence" value="ECO:0007669"/>
    <property type="project" value="UniProtKB-KW"/>
</dbReference>
<keyword evidence="7" id="KW-0833">Ubl conjugation pathway</keyword>
<dbReference type="Gene3D" id="3.30.40.10">
    <property type="entry name" value="Zinc/RING finger domain, C3HC4 (zinc finger)"/>
    <property type="match status" value="1"/>
</dbReference>
<dbReference type="Pfam" id="PF12906">
    <property type="entry name" value="RINGv"/>
    <property type="match status" value="1"/>
</dbReference>
<evidence type="ECO:0000313" key="11">
    <source>
        <dbReference type="Ensembl" id="ENSPCOP00000012493.1"/>
    </source>
</evidence>
<evidence type="ECO:0000256" key="7">
    <source>
        <dbReference type="ARBA" id="ARBA00022786"/>
    </source>
</evidence>
<evidence type="ECO:0000256" key="6">
    <source>
        <dbReference type="ARBA" id="ARBA00022771"/>
    </source>
</evidence>
<feature type="compositionally biased region" description="Polar residues" evidence="9">
    <location>
        <begin position="269"/>
        <end position="293"/>
    </location>
</feature>
<reference evidence="11" key="1">
    <citation type="submission" date="2025-08" db="UniProtKB">
        <authorList>
            <consortium name="Ensembl"/>
        </authorList>
    </citation>
    <scope>IDENTIFICATION</scope>
</reference>
<keyword evidence="5" id="KW-0479">Metal-binding</keyword>
<evidence type="ECO:0000256" key="3">
    <source>
        <dbReference type="ARBA" id="ARBA00012483"/>
    </source>
</evidence>
<dbReference type="Ensembl" id="ENSPCOT00000023094.1">
    <property type="protein sequence ID" value="ENSPCOP00000012493.1"/>
    <property type="gene ID" value="ENSPCOG00000017830.1"/>
</dbReference>
<proteinExistence type="predicted"/>
<evidence type="ECO:0000256" key="2">
    <source>
        <dbReference type="ARBA" id="ARBA00004906"/>
    </source>
</evidence>
<feature type="region of interest" description="Disordered" evidence="9">
    <location>
        <begin position="161"/>
        <end position="313"/>
    </location>
</feature>
<feature type="compositionally biased region" description="Polar residues" evidence="9">
    <location>
        <begin position="247"/>
        <end position="257"/>
    </location>
</feature>
<feature type="domain" description="RING-CH-type" evidence="10">
    <location>
        <begin position="516"/>
        <end position="586"/>
    </location>
</feature>
<dbReference type="Proteomes" id="UP000233160">
    <property type="component" value="Unassembled WGS sequence"/>
</dbReference>
<gene>
    <name evidence="11" type="primary">MARCHF10</name>
</gene>
<keyword evidence="12" id="KW-1185">Reference proteome</keyword>
<feature type="compositionally biased region" description="Basic and acidic residues" evidence="9">
    <location>
        <begin position="234"/>
        <end position="245"/>
    </location>
</feature>
<dbReference type="PROSITE" id="PS51292">
    <property type="entry name" value="ZF_RING_CH"/>
    <property type="match status" value="1"/>
</dbReference>
<keyword evidence="6" id="KW-0863">Zinc-finger</keyword>
<dbReference type="STRING" id="379532.ENSPCOP00000012493"/>
<evidence type="ECO:0000313" key="12">
    <source>
        <dbReference type="Proteomes" id="UP000233160"/>
    </source>
</evidence>
<feature type="region of interest" description="Disordered" evidence="9">
    <location>
        <begin position="33"/>
        <end position="136"/>
    </location>
</feature>
<dbReference type="SUPFAM" id="SSF57850">
    <property type="entry name" value="RING/U-box"/>
    <property type="match status" value="1"/>
</dbReference>